<dbReference type="Gene3D" id="2.40.128.90">
    <property type="entry name" value="OMPT-like"/>
    <property type="match status" value="1"/>
</dbReference>
<organism evidence="2 3">
    <name type="scientific">Sinomicrobium oceani</name>
    <dbReference type="NCBI Taxonomy" id="1150368"/>
    <lineage>
        <taxon>Bacteria</taxon>
        <taxon>Pseudomonadati</taxon>
        <taxon>Bacteroidota</taxon>
        <taxon>Flavobacteriia</taxon>
        <taxon>Flavobacteriales</taxon>
        <taxon>Flavobacteriaceae</taxon>
        <taxon>Sinomicrobium</taxon>
    </lineage>
</organism>
<proteinExistence type="predicted"/>
<reference evidence="2 3" key="1">
    <citation type="submission" date="2016-11" db="EMBL/GenBank/DDBJ databases">
        <authorList>
            <person name="Jaros S."/>
            <person name="Januszkiewicz K."/>
            <person name="Wedrychowicz H."/>
        </authorList>
    </citation>
    <scope>NUCLEOTIDE SEQUENCE [LARGE SCALE GENOMIC DNA]</scope>
    <source>
        <strain evidence="2 3">CGMCC 1.12145</strain>
    </source>
</reference>
<dbReference type="InterPro" id="IPR053724">
    <property type="entry name" value="OMP_A26_sf"/>
</dbReference>
<dbReference type="STRING" id="1150368.SAMN02927921_00312"/>
<dbReference type="EMBL" id="FPJE01000002">
    <property type="protein sequence ID" value="SFW17052.1"/>
    <property type="molecule type" value="Genomic_DNA"/>
</dbReference>
<feature type="domain" description="Protochlamydia outer membrane protein" evidence="1">
    <location>
        <begin position="57"/>
        <end position="316"/>
    </location>
</feature>
<evidence type="ECO:0000313" key="2">
    <source>
        <dbReference type="EMBL" id="SFW17052.1"/>
    </source>
</evidence>
<evidence type="ECO:0000313" key="3">
    <source>
        <dbReference type="Proteomes" id="UP000182248"/>
    </source>
</evidence>
<protein>
    <recommendedName>
        <fullName evidence="1">Protochlamydia outer membrane protein domain-containing protein</fullName>
    </recommendedName>
</protein>
<name>A0A1K1M1N1_9FLAO</name>
<dbReference type="InterPro" id="IPR035163">
    <property type="entry name" value="Pom"/>
</dbReference>
<accession>A0A1K1M1N1</accession>
<dbReference type="Proteomes" id="UP000182248">
    <property type="component" value="Unassembled WGS sequence"/>
</dbReference>
<keyword evidence="3" id="KW-1185">Reference proteome</keyword>
<sequence length="322" mass="36502">MQLPDAVHMIFFIHKAVFRMKHYLNFITFMVMMSGTFTGLSQQFPEEDLSISPSIQYGQESLRWSVAGDTDGQNPNILSELIWKKLQGVRAGLTIRKRLSGRFSVQADMSYMGIASGGVSDTDYRADNRQDISYEERLRSDKGYVLSFDAVVQYDVYRVFPMVVTTFVGFTNSYQHLFMLDNAEALVEGKTLKTTYTPHWYGATAGGRFTFYVGKTVFCLEFSGDLMRYAARANWNLREEFAHPVSFKHRATGYGVNGALRIAYPLWTNVHITFNAGMAYADTGDGEDKTFYANGKQVYTMLNGVVRRSYHAGIGLKIDLPY</sequence>
<evidence type="ECO:0000259" key="1">
    <source>
        <dbReference type="Pfam" id="PF17251"/>
    </source>
</evidence>
<dbReference type="Pfam" id="PF17251">
    <property type="entry name" value="Pom"/>
    <property type="match status" value="1"/>
</dbReference>
<dbReference type="AlphaFoldDB" id="A0A1K1M1N1"/>
<gene>
    <name evidence="2" type="ORF">SAMN02927921_00312</name>
</gene>